<comment type="caution">
    <text evidence="7">The sequence shown here is derived from an EMBL/GenBank/DDBJ whole genome shotgun (WGS) entry which is preliminary data.</text>
</comment>
<dbReference type="PANTHER" id="PTHR11358">
    <property type="entry name" value="ARGINASE/AGMATINASE"/>
    <property type="match status" value="1"/>
</dbReference>
<keyword evidence="3" id="KW-0369">Histidine metabolism</keyword>
<organism evidence="7 8">
    <name type="scientific">Galbibacter marinus</name>
    <dbReference type="NCBI Taxonomy" id="555500"/>
    <lineage>
        <taxon>Bacteria</taxon>
        <taxon>Pseudomonadati</taxon>
        <taxon>Bacteroidota</taxon>
        <taxon>Flavobacteriia</taxon>
        <taxon>Flavobacteriales</taxon>
        <taxon>Flavobacteriaceae</taxon>
        <taxon>Galbibacter</taxon>
    </lineage>
</organism>
<dbReference type="PROSITE" id="PS51409">
    <property type="entry name" value="ARGINASE_2"/>
    <property type="match status" value="1"/>
</dbReference>
<feature type="binding site" evidence="5">
    <location>
        <position position="180"/>
    </location>
    <ligand>
        <name>Mn(2+)</name>
        <dbReference type="ChEBI" id="CHEBI:29035"/>
        <label>1</label>
    </ligand>
</feature>
<comment type="cofactor">
    <cofactor evidence="5">
        <name>Mn(2+)</name>
        <dbReference type="ChEBI" id="CHEBI:29035"/>
    </cofactor>
    <text evidence="5">Binds 2 manganese ions per subunit.</text>
</comment>
<evidence type="ECO:0000256" key="6">
    <source>
        <dbReference type="PROSITE-ProRule" id="PRU00742"/>
    </source>
</evidence>
<keyword evidence="2" id="KW-0378">Hydrolase</keyword>
<dbReference type="SUPFAM" id="SSF52768">
    <property type="entry name" value="Arginase/deacetylase"/>
    <property type="match status" value="1"/>
</dbReference>
<dbReference type="InterPro" id="IPR023696">
    <property type="entry name" value="Ureohydrolase_dom_sf"/>
</dbReference>
<dbReference type="GO" id="GO:0008783">
    <property type="term" value="F:agmatinase activity"/>
    <property type="evidence" value="ECO:0007669"/>
    <property type="project" value="TreeGrafter"/>
</dbReference>
<reference evidence="7 8" key="1">
    <citation type="journal article" date="2012" name="J. Bacteriol.">
        <title>Genome Sequence of Galbibacter marinum Type Strain ck-I2-15.</title>
        <authorList>
            <person name="Lai Q."/>
            <person name="Li C."/>
            <person name="Shao Z."/>
        </authorList>
    </citation>
    <scope>NUCLEOTIDE SEQUENCE [LARGE SCALE GENOMIC DNA]</scope>
    <source>
        <strain evidence="8">ck-I2-15</strain>
    </source>
</reference>
<evidence type="ECO:0000256" key="5">
    <source>
        <dbReference type="PIRSR" id="PIRSR036979-1"/>
    </source>
</evidence>
<dbReference type="GO" id="GO:0033389">
    <property type="term" value="P:putrescine biosynthetic process from arginine, via agmatine"/>
    <property type="evidence" value="ECO:0007669"/>
    <property type="project" value="TreeGrafter"/>
</dbReference>
<evidence type="ECO:0000313" key="8">
    <source>
        <dbReference type="Proteomes" id="UP000007364"/>
    </source>
</evidence>
<feature type="binding site" evidence="5">
    <location>
        <position position="182"/>
    </location>
    <ligand>
        <name>Mn(2+)</name>
        <dbReference type="ChEBI" id="CHEBI:29035"/>
        <label>1</label>
    </ligand>
</feature>
<dbReference type="EMBL" id="AMSG01000003">
    <property type="protein sequence ID" value="EKF56069.1"/>
    <property type="molecule type" value="Genomic_DNA"/>
</dbReference>
<dbReference type="RefSeq" id="WP_008990665.1">
    <property type="nucleotide sequence ID" value="NZ_AMSG01000003.1"/>
</dbReference>
<dbReference type="eggNOG" id="COG0010">
    <property type="taxonomic scope" value="Bacteria"/>
</dbReference>
<dbReference type="OrthoDB" id="9788689at2"/>
<dbReference type="AlphaFoldDB" id="K2PX64"/>
<evidence type="ECO:0000313" key="7">
    <source>
        <dbReference type="EMBL" id="EKF56069.1"/>
    </source>
</evidence>
<dbReference type="PIRSF" id="PIRSF036979">
    <property type="entry name" value="Arginase"/>
    <property type="match status" value="1"/>
</dbReference>
<feature type="binding site" evidence="5">
    <location>
        <position position="268"/>
    </location>
    <ligand>
        <name>Mn(2+)</name>
        <dbReference type="ChEBI" id="CHEBI:29035"/>
        <label>1</label>
    </ligand>
</feature>
<dbReference type="GO" id="GO:0046872">
    <property type="term" value="F:metal ion binding"/>
    <property type="evidence" value="ECO:0007669"/>
    <property type="project" value="UniProtKB-KW"/>
</dbReference>
<evidence type="ECO:0000256" key="2">
    <source>
        <dbReference type="ARBA" id="ARBA00022801"/>
    </source>
</evidence>
<gene>
    <name evidence="7" type="ORF">I215_03960</name>
</gene>
<dbReference type="PANTHER" id="PTHR11358:SF35">
    <property type="entry name" value="FORMIMIDOYLGLUTAMASE"/>
    <property type="match status" value="1"/>
</dbReference>
<keyword evidence="1 5" id="KW-0479">Metal-binding</keyword>
<dbReference type="STRING" id="555500.I215_03960"/>
<sequence length="337" mass="38261">MRSRLVIYDLQKITPLIKVRKGEGKFGEHVKLLAKDEPLMAGLLDSKAKYVLFGIPEDIGVIGNFGNSGARDAWQTCLSYLLNVQNNKFVKGKEVLLLGHLDFENELQQIDSLQGTKKIEKAMELTAYIDTEVTDLIRQIVQSGKIPIVIGGGHNNAYGIIKGTALAYNAAINCLNIDAHSDFRKREGRHSGNGFNYAYKEGFLHHYFVMGLQENYNSKKVLKNLKVEKRIRFATYEELFVRKEKEFDFELREAIEFVKSTKFGIEIDVDSIAHAPSSAQSSVGFHLNHVREMVYKARANKNIAYLHICEAAPRLDPENQFQIGKTISYLITDFIRR</sequence>
<protein>
    <submittedName>
        <fullName evidence="7">Arginase/agmatinase/formiminoglutamase</fullName>
    </submittedName>
</protein>
<evidence type="ECO:0000256" key="4">
    <source>
        <dbReference type="ARBA" id="ARBA00023211"/>
    </source>
</evidence>
<keyword evidence="4 5" id="KW-0464">Manganese</keyword>
<evidence type="ECO:0000256" key="3">
    <source>
        <dbReference type="ARBA" id="ARBA00022808"/>
    </source>
</evidence>
<comment type="similarity">
    <text evidence="6">Belongs to the arginase family.</text>
</comment>
<dbReference type="InterPro" id="IPR006035">
    <property type="entry name" value="Ureohydrolase"/>
</dbReference>
<dbReference type="Proteomes" id="UP000007364">
    <property type="component" value="Unassembled WGS sequence"/>
</dbReference>
<feature type="binding site" evidence="5">
    <location>
        <position position="154"/>
    </location>
    <ligand>
        <name>Mn(2+)</name>
        <dbReference type="ChEBI" id="CHEBI:29035"/>
        <label>1</label>
    </ligand>
</feature>
<dbReference type="GO" id="GO:0006547">
    <property type="term" value="P:L-histidine metabolic process"/>
    <property type="evidence" value="ECO:0007669"/>
    <property type="project" value="UniProtKB-KW"/>
</dbReference>
<dbReference type="Pfam" id="PF00491">
    <property type="entry name" value="Arginase"/>
    <property type="match status" value="1"/>
</dbReference>
<feature type="binding site" evidence="5">
    <location>
        <position position="178"/>
    </location>
    <ligand>
        <name>Mn(2+)</name>
        <dbReference type="ChEBI" id="CHEBI:29035"/>
        <label>1</label>
    </ligand>
</feature>
<dbReference type="PATRIC" id="fig|555500.3.peg.821"/>
<evidence type="ECO:0000256" key="1">
    <source>
        <dbReference type="ARBA" id="ARBA00022723"/>
    </source>
</evidence>
<dbReference type="Gene3D" id="3.40.800.10">
    <property type="entry name" value="Ureohydrolase domain"/>
    <property type="match status" value="1"/>
</dbReference>
<dbReference type="CDD" id="cd09988">
    <property type="entry name" value="Formimidoylglutamase"/>
    <property type="match status" value="1"/>
</dbReference>
<keyword evidence="8" id="KW-1185">Reference proteome</keyword>
<accession>K2PX64</accession>
<feature type="binding site" evidence="5">
    <location>
        <position position="270"/>
    </location>
    <ligand>
        <name>Mn(2+)</name>
        <dbReference type="ChEBI" id="CHEBI:29035"/>
        <label>1</label>
    </ligand>
</feature>
<name>K2PX64_9FLAO</name>
<proteinExistence type="inferred from homology"/>